<evidence type="ECO:0000313" key="2">
    <source>
        <dbReference type="EMBL" id="KAG7141541.1"/>
    </source>
</evidence>
<proteinExistence type="predicted"/>
<accession>A0A8I2ZZ93</accession>
<reference evidence="2" key="1">
    <citation type="journal article" date="2021" name="Mol. Plant Pathol.">
        <title>A 20-kb lineage-specific genomic region tames virulence in pathogenic amphidiploid Verticillium longisporum.</title>
        <authorList>
            <person name="Harting R."/>
            <person name="Starke J."/>
            <person name="Kusch H."/>
            <person name="Poggeler S."/>
            <person name="Maurus I."/>
            <person name="Schluter R."/>
            <person name="Landesfeind M."/>
            <person name="Bulla I."/>
            <person name="Nowrousian M."/>
            <person name="de Jonge R."/>
            <person name="Stahlhut G."/>
            <person name="Hoff K.J."/>
            <person name="Asshauer K.P."/>
            <person name="Thurmer A."/>
            <person name="Stanke M."/>
            <person name="Daniel R."/>
            <person name="Morgenstern B."/>
            <person name="Thomma B.P.H.J."/>
            <person name="Kronstad J.W."/>
            <person name="Braus-Stromeyer S.A."/>
            <person name="Braus G.H."/>
        </authorList>
    </citation>
    <scope>NUCLEOTIDE SEQUENCE</scope>
    <source>
        <strain evidence="2">Vl32</strain>
    </source>
</reference>
<dbReference type="AlphaFoldDB" id="A0A8I2ZZ93"/>
<evidence type="ECO:0000256" key="1">
    <source>
        <dbReference type="SAM" id="Phobius"/>
    </source>
</evidence>
<dbReference type="EMBL" id="JAEMWZ010000030">
    <property type="protein sequence ID" value="KAG7141541.1"/>
    <property type="molecule type" value="Genomic_DNA"/>
</dbReference>
<gene>
    <name evidence="2" type="ORF">HYQ45_018810</name>
</gene>
<keyword evidence="1" id="KW-1133">Transmembrane helix</keyword>
<keyword evidence="1" id="KW-0812">Transmembrane</keyword>
<dbReference type="Proteomes" id="UP000689129">
    <property type="component" value="Unassembled WGS sequence"/>
</dbReference>
<protein>
    <submittedName>
        <fullName evidence="2">Uncharacterized protein</fullName>
    </submittedName>
</protein>
<sequence>MASDVPRASGGSKILAFLDIIVKLAATGALIGILVMLLKINDNLIKVVDGDDTINVGLRYSGSTPLPINAVFENGFSPLRINIENNLDLRSLYVILFEEMTPKILETAHMAGWTSSSVVLTNFLDVG</sequence>
<organism evidence="2 3">
    <name type="scientific">Verticillium longisporum</name>
    <name type="common">Verticillium dahliae var. longisporum</name>
    <dbReference type="NCBI Taxonomy" id="100787"/>
    <lineage>
        <taxon>Eukaryota</taxon>
        <taxon>Fungi</taxon>
        <taxon>Dikarya</taxon>
        <taxon>Ascomycota</taxon>
        <taxon>Pezizomycotina</taxon>
        <taxon>Sordariomycetes</taxon>
        <taxon>Hypocreomycetidae</taxon>
        <taxon>Glomerellales</taxon>
        <taxon>Plectosphaerellaceae</taxon>
        <taxon>Verticillium</taxon>
    </lineage>
</organism>
<dbReference type="OrthoDB" id="5017649at2759"/>
<comment type="caution">
    <text evidence="2">The sequence shown here is derived from an EMBL/GenBank/DDBJ whole genome shotgun (WGS) entry which is preliminary data.</text>
</comment>
<evidence type="ECO:0000313" key="3">
    <source>
        <dbReference type="Proteomes" id="UP000689129"/>
    </source>
</evidence>
<feature type="transmembrane region" description="Helical" evidence="1">
    <location>
        <begin position="20"/>
        <end position="38"/>
    </location>
</feature>
<name>A0A8I2ZZ93_VERLO</name>
<keyword evidence="1" id="KW-0472">Membrane</keyword>